<evidence type="ECO:0000256" key="1">
    <source>
        <dbReference type="SAM" id="Phobius"/>
    </source>
</evidence>
<evidence type="ECO:0000313" key="2">
    <source>
        <dbReference type="EMBL" id="MBE9216478.1"/>
    </source>
</evidence>
<dbReference type="AlphaFoldDB" id="A0A8J7F6E5"/>
<keyword evidence="1" id="KW-1133">Transmembrane helix</keyword>
<proteinExistence type="predicted"/>
<sequence length="333" mass="36629">MSASINLKKTSRFIDPALYVAFGATGLVFLALIASVFFEKVLFSKNVAVSEEEVTKLQALKIEPQPIGALRIDAKAIIPDNRWVAYEIQLLDKEGKLIASAQKQAWRESGTWYEDGESGTWNEDDLEAGLDVRAKKGEQVTIAISVLGYGDTSGLEFTEPVSFQVKVSNGVIDTRHLFPGLFGTFALAVMSAIAIPRSGKKVISKTINDSDPSERATLGGASKLVRVKINMESDETSPQTMKARLVIKNSYGELIYSEHLYLNLTFHKEDGKLEKVTGKAQKFFILEPQESYGFYVEVIPDAPVDKTTLTVIDGTRTRTAVEAIHISSSITDR</sequence>
<protein>
    <submittedName>
        <fullName evidence="2">Uncharacterized protein</fullName>
    </submittedName>
</protein>
<gene>
    <name evidence="2" type="ORF">IQ247_28100</name>
</gene>
<comment type="caution">
    <text evidence="2">The sequence shown here is derived from an EMBL/GenBank/DDBJ whole genome shotgun (WGS) entry which is preliminary data.</text>
</comment>
<evidence type="ECO:0000313" key="3">
    <source>
        <dbReference type="Proteomes" id="UP000620559"/>
    </source>
</evidence>
<feature type="transmembrane region" description="Helical" evidence="1">
    <location>
        <begin position="17"/>
        <end position="38"/>
    </location>
</feature>
<keyword evidence="1" id="KW-0472">Membrane</keyword>
<accession>A0A8J7F6E5</accession>
<dbReference type="Proteomes" id="UP000620559">
    <property type="component" value="Unassembled WGS sequence"/>
</dbReference>
<organism evidence="2 3">
    <name type="scientific">Plectonema cf. radiosum LEGE 06105</name>
    <dbReference type="NCBI Taxonomy" id="945769"/>
    <lineage>
        <taxon>Bacteria</taxon>
        <taxon>Bacillati</taxon>
        <taxon>Cyanobacteriota</taxon>
        <taxon>Cyanophyceae</taxon>
        <taxon>Oscillatoriophycideae</taxon>
        <taxon>Oscillatoriales</taxon>
        <taxon>Microcoleaceae</taxon>
        <taxon>Plectonema</taxon>
    </lineage>
</organism>
<keyword evidence="1" id="KW-0812">Transmembrane</keyword>
<reference evidence="2" key="1">
    <citation type="submission" date="2020-10" db="EMBL/GenBank/DDBJ databases">
        <authorList>
            <person name="Castelo-Branco R."/>
            <person name="Eusebio N."/>
            <person name="Adriana R."/>
            <person name="Vieira A."/>
            <person name="Brugerolle De Fraissinette N."/>
            <person name="Rezende De Castro R."/>
            <person name="Schneider M.P."/>
            <person name="Vasconcelos V."/>
            <person name="Leao P.N."/>
        </authorList>
    </citation>
    <scope>NUCLEOTIDE SEQUENCE</scope>
    <source>
        <strain evidence="2">LEGE 06105</strain>
    </source>
</reference>
<dbReference type="EMBL" id="JADEWL010000171">
    <property type="protein sequence ID" value="MBE9216478.1"/>
    <property type="molecule type" value="Genomic_DNA"/>
</dbReference>
<dbReference type="RefSeq" id="WP_193925063.1">
    <property type="nucleotide sequence ID" value="NZ_JADEWL010000171.1"/>
</dbReference>
<keyword evidence="3" id="KW-1185">Reference proteome</keyword>
<name>A0A8J7F6E5_9CYAN</name>